<dbReference type="PANTHER" id="PTHR23028">
    <property type="entry name" value="ACETYLTRANSFERASE"/>
    <property type="match status" value="1"/>
</dbReference>
<dbReference type="EMBL" id="JACIJF010000008">
    <property type="protein sequence ID" value="MBB5711520.1"/>
    <property type="molecule type" value="Genomic_DNA"/>
</dbReference>
<reference evidence="3 4" key="1">
    <citation type="submission" date="2020-08" db="EMBL/GenBank/DDBJ databases">
        <title>Genomic Encyclopedia of Type Strains, Phase IV (KMG-IV): sequencing the most valuable type-strain genomes for metagenomic binning, comparative biology and taxonomic classification.</title>
        <authorList>
            <person name="Goeker M."/>
        </authorList>
    </citation>
    <scope>NUCLEOTIDE SEQUENCE [LARGE SCALE GENOMIC DNA]</scope>
    <source>
        <strain evidence="3 4">DSM 26736</strain>
    </source>
</reference>
<proteinExistence type="predicted"/>
<feature type="transmembrane region" description="Helical" evidence="1">
    <location>
        <begin position="25"/>
        <end position="43"/>
    </location>
</feature>
<dbReference type="RefSeq" id="WP_343056945.1">
    <property type="nucleotide sequence ID" value="NZ_JACIJF010000008.1"/>
</dbReference>
<feature type="domain" description="Acyltransferase 3" evidence="2">
    <location>
        <begin position="19"/>
        <end position="345"/>
    </location>
</feature>
<keyword evidence="1" id="KW-0472">Membrane</keyword>
<accession>A0A840YNI7</accession>
<protein>
    <submittedName>
        <fullName evidence="3">Peptidoglycan/LPS O-acetylase OafA/YrhL</fullName>
    </submittedName>
</protein>
<keyword evidence="4" id="KW-1185">Reference proteome</keyword>
<feature type="transmembrane region" description="Helical" evidence="1">
    <location>
        <begin position="238"/>
        <end position="258"/>
    </location>
</feature>
<keyword evidence="1" id="KW-0812">Transmembrane</keyword>
<dbReference type="InterPro" id="IPR050879">
    <property type="entry name" value="Acyltransferase_3"/>
</dbReference>
<dbReference type="InterPro" id="IPR002656">
    <property type="entry name" value="Acyl_transf_3_dom"/>
</dbReference>
<evidence type="ECO:0000313" key="4">
    <source>
        <dbReference type="Proteomes" id="UP000527143"/>
    </source>
</evidence>
<dbReference type="Proteomes" id="UP000527143">
    <property type="component" value="Unassembled WGS sequence"/>
</dbReference>
<dbReference type="GO" id="GO:0016747">
    <property type="term" value="F:acyltransferase activity, transferring groups other than amino-acyl groups"/>
    <property type="evidence" value="ECO:0007669"/>
    <property type="project" value="InterPro"/>
</dbReference>
<name>A0A840YNI7_9SPHN</name>
<sequence length="369" mass="39453">MAAPAATAGGGGVTRELKALTSMRGLAAWAVVLFHVRLSIAGLPPAAEALLSKGYLAVDFFFLLSGFVIWLSASDMLRAGGLSALPRFLQRRAARIWPLHLFMLAVAALLSLALLATGRQSQQFAWAELPLHLLLLQNWGFTDALRWNDPAWSISCELGAYLLFPVLVLSVDWRRTPSAVIVLAVLLLLGLLHMGYQLQGASSLGEAIPRLGMLRCLLEFAAGTGVGALWLRWQSRWLHAALGSTFLGVGLLACAGSGLLPETLALPAGLAALLLTLALSAGRAGNVLECAPLHYLGEISYATYLGHFLLWFAFKLVLVGPSGMIGGALLALYLLLVLVSSVALYHLVERPAQRWANRLALPRLRAAAV</sequence>
<dbReference type="GO" id="GO:0016020">
    <property type="term" value="C:membrane"/>
    <property type="evidence" value="ECO:0007669"/>
    <property type="project" value="TreeGrafter"/>
</dbReference>
<dbReference type="PANTHER" id="PTHR23028:SF53">
    <property type="entry name" value="ACYL_TRANSF_3 DOMAIN-CONTAINING PROTEIN"/>
    <property type="match status" value="1"/>
</dbReference>
<organism evidence="3 4">
    <name type="scientific">Sphingomonas xinjiangensis</name>
    <dbReference type="NCBI Taxonomy" id="643568"/>
    <lineage>
        <taxon>Bacteria</taxon>
        <taxon>Pseudomonadati</taxon>
        <taxon>Pseudomonadota</taxon>
        <taxon>Alphaproteobacteria</taxon>
        <taxon>Sphingomonadales</taxon>
        <taxon>Sphingomonadaceae</taxon>
        <taxon>Sphingomonas</taxon>
    </lineage>
</organism>
<feature type="transmembrane region" description="Helical" evidence="1">
    <location>
        <begin position="325"/>
        <end position="348"/>
    </location>
</feature>
<comment type="caution">
    <text evidence="3">The sequence shown here is derived from an EMBL/GenBank/DDBJ whole genome shotgun (WGS) entry which is preliminary data.</text>
</comment>
<feature type="transmembrane region" description="Helical" evidence="1">
    <location>
        <begin position="264"/>
        <end position="281"/>
    </location>
</feature>
<keyword evidence="1" id="KW-1133">Transmembrane helix</keyword>
<dbReference type="Pfam" id="PF01757">
    <property type="entry name" value="Acyl_transf_3"/>
    <property type="match status" value="1"/>
</dbReference>
<feature type="transmembrane region" description="Helical" evidence="1">
    <location>
        <begin position="208"/>
        <end position="231"/>
    </location>
</feature>
<evidence type="ECO:0000259" key="2">
    <source>
        <dbReference type="Pfam" id="PF01757"/>
    </source>
</evidence>
<feature type="transmembrane region" description="Helical" evidence="1">
    <location>
        <begin position="151"/>
        <end position="171"/>
    </location>
</feature>
<dbReference type="GO" id="GO:0009103">
    <property type="term" value="P:lipopolysaccharide biosynthetic process"/>
    <property type="evidence" value="ECO:0007669"/>
    <property type="project" value="TreeGrafter"/>
</dbReference>
<gene>
    <name evidence="3" type="ORF">FHT02_002766</name>
</gene>
<feature type="transmembrane region" description="Helical" evidence="1">
    <location>
        <begin position="293"/>
        <end position="313"/>
    </location>
</feature>
<feature type="transmembrane region" description="Helical" evidence="1">
    <location>
        <begin position="55"/>
        <end position="73"/>
    </location>
</feature>
<dbReference type="AlphaFoldDB" id="A0A840YNI7"/>
<feature type="transmembrane region" description="Helical" evidence="1">
    <location>
        <begin position="94"/>
        <end position="116"/>
    </location>
</feature>
<evidence type="ECO:0000256" key="1">
    <source>
        <dbReference type="SAM" id="Phobius"/>
    </source>
</evidence>
<feature type="transmembrane region" description="Helical" evidence="1">
    <location>
        <begin position="178"/>
        <end position="196"/>
    </location>
</feature>
<evidence type="ECO:0000313" key="3">
    <source>
        <dbReference type="EMBL" id="MBB5711520.1"/>
    </source>
</evidence>